<comment type="caution">
    <text evidence="3">The sequence shown here is derived from an EMBL/GenBank/DDBJ whole genome shotgun (WGS) entry which is preliminary data.</text>
</comment>
<feature type="compositionally biased region" description="Acidic residues" evidence="2">
    <location>
        <begin position="210"/>
        <end position="219"/>
    </location>
</feature>
<reference evidence="4" key="1">
    <citation type="journal article" date="2006" name="Proc. Natl. Acad. Sci. U.S.A.">
        <title>Genome analysis of the smallest free-living eukaryote Ostreococcus tauri unveils many unique features.</title>
        <authorList>
            <person name="Derelle E."/>
            <person name="Ferraz C."/>
            <person name="Rombauts S."/>
            <person name="Rouze P."/>
            <person name="Worden A.Z."/>
            <person name="Robbens S."/>
            <person name="Partensky F."/>
            <person name="Degroeve S."/>
            <person name="Echeynie S."/>
            <person name="Cooke R."/>
            <person name="Saeys Y."/>
            <person name="Wuyts J."/>
            <person name="Jabbari K."/>
            <person name="Bowler C."/>
            <person name="Panaud O."/>
            <person name="Piegu B."/>
            <person name="Ball S.G."/>
            <person name="Ral J.-P."/>
            <person name="Bouget F.-Y."/>
            <person name="Piganeau G."/>
            <person name="De Baets B."/>
            <person name="Picard A."/>
            <person name="Delseny M."/>
            <person name="Demaille J."/>
            <person name="Van de Peer Y."/>
            <person name="Moreau H."/>
        </authorList>
    </citation>
    <scope>NUCLEOTIDE SEQUENCE [LARGE SCALE GENOMIC DNA]</scope>
    <source>
        <strain evidence="4">OTTH 0595 / CCAP 157/2 / RCC745</strain>
    </source>
</reference>
<evidence type="ECO:0000313" key="3">
    <source>
        <dbReference type="EMBL" id="CEG01845.1"/>
    </source>
</evidence>
<protein>
    <submittedName>
        <fullName evidence="3">Unnamed product</fullName>
    </submittedName>
</protein>
<keyword evidence="4" id="KW-1185">Reference proteome</keyword>
<proteinExistence type="predicted"/>
<name>A0A096PB69_OSTTA</name>
<feature type="compositionally biased region" description="Basic and acidic residues" evidence="2">
    <location>
        <begin position="101"/>
        <end position="115"/>
    </location>
</feature>
<dbReference type="GeneID" id="9830768"/>
<evidence type="ECO:0000256" key="2">
    <source>
        <dbReference type="SAM" id="MobiDB-lite"/>
    </source>
</evidence>
<feature type="region of interest" description="Disordered" evidence="2">
    <location>
        <begin position="633"/>
        <end position="671"/>
    </location>
</feature>
<feature type="coiled-coil region" evidence="1">
    <location>
        <begin position="541"/>
        <end position="575"/>
    </location>
</feature>
<feature type="coiled-coil region" evidence="1">
    <location>
        <begin position="947"/>
        <end position="974"/>
    </location>
</feature>
<feature type="compositionally biased region" description="Basic and acidic residues" evidence="2">
    <location>
        <begin position="176"/>
        <end position="187"/>
    </location>
</feature>
<dbReference type="AlphaFoldDB" id="A0A096PB69"/>
<feature type="compositionally biased region" description="Basic and acidic residues" evidence="2">
    <location>
        <begin position="884"/>
        <end position="894"/>
    </location>
</feature>
<feature type="coiled-coil region" evidence="1">
    <location>
        <begin position="262"/>
        <end position="427"/>
    </location>
</feature>
<dbReference type="Proteomes" id="UP000009170">
    <property type="component" value="Unassembled WGS sequence"/>
</dbReference>
<feature type="region of interest" description="Disordered" evidence="2">
    <location>
        <begin position="1"/>
        <end position="233"/>
    </location>
</feature>
<feature type="coiled-coil region" evidence="1">
    <location>
        <begin position="467"/>
        <end position="494"/>
    </location>
</feature>
<evidence type="ECO:0000256" key="1">
    <source>
        <dbReference type="SAM" id="Coils"/>
    </source>
</evidence>
<feature type="region of interest" description="Disordered" evidence="2">
    <location>
        <begin position="884"/>
        <end position="915"/>
    </location>
</feature>
<dbReference type="RefSeq" id="XP_003083391.2">
    <property type="nucleotide sequence ID" value="XM_003083343.2"/>
</dbReference>
<feature type="compositionally biased region" description="Basic residues" evidence="2">
    <location>
        <begin position="1"/>
        <end position="10"/>
    </location>
</feature>
<accession>A0A096PB69</accession>
<dbReference type="EMBL" id="CAID01000015">
    <property type="protein sequence ID" value="CEG01845.1"/>
    <property type="molecule type" value="Genomic_DNA"/>
</dbReference>
<dbReference type="OrthoDB" id="10531520at2759"/>
<evidence type="ECO:0000313" key="4">
    <source>
        <dbReference type="Proteomes" id="UP000009170"/>
    </source>
</evidence>
<feature type="compositionally biased region" description="Low complexity" evidence="2">
    <location>
        <begin position="189"/>
        <end position="209"/>
    </location>
</feature>
<feature type="compositionally biased region" description="Basic and acidic residues" evidence="2">
    <location>
        <begin position="27"/>
        <end position="44"/>
    </location>
</feature>
<dbReference type="FunCoup" id="A0A096PB69">
    <property type="interactions" value="117"/>
</dbReference>
<feature type="compositionally biased region" description="Basic and acidic residues" evidence="2">
    <location>
        <begin position="124"/>
        <end position="152"/>
    </location>
</feature>
<gene>
    <name evidence="3" type="ORF">OT_ostta15g02400</name>
</gene>
<sequence length="1001" mass="111006">MPRARARRPLRPLAANADATGGDLNDDGIRADGDGDGDSMDKRSVPTPEDAGVDARAVGDENTPPVFARAASGGRGSRSVDGCRSADASGARRLNSPSRAKTAEKMARAWDERRSARAMGGKSMRGDKTSDGGSSWKEEMTRTRERLARSRELSAFATAGAGEKERASEGEDEDGRDVVEALERRLEGAVVASPDASSSVRDMEGAALEGESEDDEDEANASFASPNLDDPTVAVAVERTRLLSERKSREVTRKLVVSNEHNARLKARVSELELTLEDKQNEIENTERRVQSAVKEATREVWAKMDAANTQCVRAETSLVEAKAEAQDAMRRAIELESRLEQSERALSEARASQKRADDDLVMLRELASEASDVASKQLEDELAQARAEIERLTTRLDEVQETANEKIYYQSESERMEQELEELRNEVSWRKASETELRAALERSEGEIVLHRAESSKSESDVFAVIEAKNAENDELRRLLAAAETRAAANEASTARAMSEVDVLRAQKVEFESALQCVTVDGSVKQSELEKEYAAAMLSMQDLASSLEEVQYELKQTRVEKERALVEAQDARRAVAEAASLEEYKRVDLTTELETALEYNDHLQQELVTMRERERDLLSQLDDALIAAQLADEETEVDVDSQPESEDPSTPSPVKNARARASSSGSRKMNVANLVATNRDLVELTSRQSNEISRLQAERSKLRADITKSESAHALVRKLKDENFALACKFKATLQKTSDEIKARQQVESRLHEHERAAHGLERTIDELRGELMRVRETHPVVLETSPNQSSVIDELRKELAEVKETLSAVKSEEKATLECLSAQLKQMESAHRREEAYPRARRNATDASFADYLAHEVAQAEAAEADHDAYARRLQEEIDRVTRERAQTEPRPRSSASVPSPERASPERGEAAMAAAKEATELALEVCESTKERALYYKSVAKQVYGKLREQKLSYERKLASMKRELDALVASTDAPATPSLRTPISAIARDHKFLLDST</sequence>
<dbReference type="KEGG" id="ota:OT_ostta15g02400"/>
<feature type="coiled-coil region" evidence="1">
    <location>
        <begin position="686"/>
        <end position="713"/>
    </location>
</feature>
<dbReference type="InParanoid" id="A0A096PB69"/>
<feature type="coiled-coil region" evidence="1">
    <location>
        <begin position="745"/>
        <end position="832"/>
    </location>
</feature>
<feature type="compositionally biased region" description="Low complexity" evidence="2">
    <location>
        <begin position="895"/>
        <end position="905"/>
    </location>
</feature>
<reference evidence="3 4" key="2">
    <citation type="journal article" date="2014" name="BMC Genomics">
        <title>An improved genome of the model marine alga Ostreococcus tauri unfolds by assessing Illumina de novo assemblies.</title>
        <authorList>
            <person name="Blanc-Mathieu R."/>
            <person name="Verhelst B."/>
            <person name="Derelle E."/>
            <person name="Rombauts S."/>
            <person name="Bouget F.Y."/>
            <person name="Carre I."/>
            <person name="Chateau A."/>
            <person name="Eyre-Walker A."/>
            <person name="Grimsley N."/>
            <person name="Moreau H."/>
            <person name="Piegu B."/>
            <person name="Rivals E."/>
            <person name="Schackwitz W."/>
            <person name="Van de Peer Y."/>
            <person name="Piganeau G."/>
        </authorList>
    </citation>
    <scope>NUCLEOTIDE SEQUENCE [LARGE SCALE GENOMIC DNA]</scope>
    <source>
        <strain evidence="4">OTTH 0595 / CCAP 157/2 / RCC745</strain>
    </source>
</reference>
<organism evidence="3 4">
    <name type="scientific">Ostreococcus tauri</name>
    <name type="common">Marine green alga</name>
    <dbReference type="NCBI Taxonomy" id="70448"/>
    <lineage>
        <taxon>Eukaryota</taxon>
        <taxon>Viridiplantae</taxon>
        <taxon>Chlorophyta</taxon>
        <taxon>Mamiellophyceae</taxon>
        <taxon>Mamiellales</taxon>
        <taxon>Bathycoccaceae</taxon>
        <taxon>Ostreococcus</taxon>
    </lineage>
</organism>
<keyword evidence="1" id="KW-0175">Coiled coil</keyword>
<feature type="compositionally biased region" description="Acidic residues" evidence="2">
    <location>
        <begin position="633"/>
        <end position="648"/>
    </location>
</feature>